<dbReference type="AlphaFoldDB" id="A0A917SLR6"/>
<dbReference type="PANTHER" id="PTHR38589:SF1">
    <property type="entry name" value="BLR0621 PROTEIN"/>
    <property type="match status" value="1"/>
</dbReference>
<gene>
    <name evidence="2" type="ORF">GCM10011594_05050</name>
</gene>
<dbReference type="Gene3D" id="1.10.3130.20">
    <property type="entry name" value="Phycobilisome linker domain"/>
    <property type="match status" value="1"/>
</dbReference>
<evidence type="ECO:0000313" key="2">
    <source>
        <dbReference type="EMBL" id="GGL88405.1"/>
    </source>
</evidence>
<feature type="chain" id="PRO_5036721106" description="YkuD domain-containing protein" evidence="1">
    <location>
        <begin position="32"/>
        <end position="457"/>
    </location>
</feature>
<evidence type="ECO:0008006" key="4">
    <source>
        <dbReference type="Google" id="ProtNLM"/>
    </source>
</evidence>
<dbReference type="InterPro" id="IPR038255">
    <property type="entry name" value="PBS_linker_sf"/>
</dbReference>
<comment type="caution">
    <text evidence="2">The sequence shown here is derived from an EMBL/GenBank/DDBJ whole genome shotgun (WGS) entry which is preliminary data.</text>
</comment>
<reference evidence="2" key="2">
    <citation type="submission" date="2020-09" db="EMBL/GenBank/DDBJ databases">
        <authorList>
            <person name="Sun Q."/>
            <person name="Zhou Y."/>
        </authorList>
    </citation>
    <scope>NUCLEOTIDE SEQUENCE</scope>
    <source>
        <strain evidence="2">CGMCC 4.7308</strain>
    </source>
</reference>
<sequence>MHRPTGRTLRCLVLLLAVTAGLTVVAPPAGAAAAELPPTPAARVAAGPHALPAAVPSPAPAASSQLVTVNAAAAGSSYATLSAWQRNGDGTWTRRFGPVAARVGGAGIGRASEGSELTPGGVFPLTVAFGRLPDPGTRMDYFRTDPLDWWDENPASPTYNLHVRRDTSPGGASENLYYSGSAYNYAVNIGYNLARTPGAGSAFFLHVNTGTSTAGCVSIDQGTLAGILRWLDPAQHPYIDIRVGAAVVPAMSDRQATSVVYRLYRGILRRDPNPAALATYRRQLTTNAIRTSTIAGRLATAPERTTNLVTAAYRACLQRPPTAGERSVRTVRLNRGGTLADLYTQVCGSREALTRAGSPGAWVSLVSRFLLGRAPGRDLAAWVARARTTGVAATVRYLVGGTEFGVLRAQGLFHAVLGRGASHGEAVHFGRSMPARGTFTLPPTLAAGREFFLVAQG</sequence>
<protein>
    <recommendedName>
        <fullName evidence="4">YkuD domain-containing protein</fullName>
    </recommendedName>
</protein>
<dbReference type="EMBL" id="BMNA01000001">
    <property type="protein sequence ID" value="GGL88405.1"/>
    <property type="molecule type" value="Genomic_DNA"/>
</dbReference>
<keyword evidence="3" id="KW-1185">Reference proteome</keyword>
<evidence type="ECO:0000256" key="1">
    <source>
        <dbReference type="SAM" id="SignalP"/>
    </source>
</evidence>
<dbReference type="PANTHER" id="PTHR38589">
    <property type="entry name" value="BLR0621 PROTEIN"/>
    <property type="match status" value="1"/>
</dbReference>
<name>A0A917SLR6_9ACTN</name>
<feature type="signal peptide" evidence="1">
    <location>
        <begin position="1"/>
        <end position="31"/>
    </location>
</feature>
<dbReference type="RefSeq" id="WP_188939884.1">
    <property type="nucleotide sequence ID" value="NZ_BMNA01000001.1"/>
</dbReference>
<accession>A0A917SLR6</accession>
<dbReference type="Proteomes" id="UP000655208">
    <property type="component" value="Unassembled WGS sequence"/>
</dbReference>
<organism evidence="2 3">
    <name type="scientific">Nakamurella endophytica</name>
    <dbReference type="NCBI Taxonomy" id="1748367"/>
    <lineage>
        <taxon>Bacteria</taxon>
        <taxon>Bacillati</taxon>
        <taxon>Actinomycetota</taxon>
        <taxon>Actinomycetes</taxon>
        <taxon>Nakamurellales</taxon>
        <taxon>Nakamurellaceae</taxon>
        <taxon>Nakamurella</taxon>
    </lineage>
</organism>
<reference evidence="2" key="1">
    <citation type="journal article" date="2014" name="Int. J. Syst. Evol. Microbiol.">
        <title>Complete genome sequence of Corynebacterium casei LMG S-19264T (=DSM 44701T), isolated from a smear-ripened cheese.</title>
        <authorList>
            <consortium name="US DOE Joint Genome Institute (JGI-PGF)"/>
            <person name="Walter F."/>
            <person name="Albersmeier A."/>
            <person name="Kalinowski J."/>
            <person name="Ruckert C."/>
        </authorList>
    </citation>
    <scope>NUCLEOTIDE SEQUENCE</scope>
    <source>
        <strain evidence="2">CGMCC 4.7308</strain>
    </source>
</reference>
<evidence type="ECO:0000313" key="3">
    <source>
        <dbReference type="Proteomes" id="UP000655208"/>
    </source>
</evidence>
<keyword evidence="1" id="KW-0732">Signal</keyword>
<proteinExistence type="predicted"/>